<dbReference type="RefSeq" id="WP_088149479.1">
    <property type="nucleotide sequence ID" value="NZ_NHON01000003.1"/>
</dbReference>
<proteinExistence type="predicted"/>
<feature type="transmembrane region" description="Helical" evidence="1">
    <location>
        <begin position="39"/>
        <end position="59"/>
    </location>
</feature>
<gene>
    <name evidence="2" type="ORF">BWR60_02765</name>
</gene>
<evidence type="ECO:0000313" key="2">
    <source>
        <dbReference type="EMBL" id="OWJ68688.1"/>
    </source>
</evidence>
<evidence type="ECO:0000313" key="3">
    <source>
        <dbReference type="Proteomes" id="UP000196655"/>
    </source>
</evidence>
<accession>A0A211ZTS4</accession>
<keyword evidence="1" id="KW-1133">Transmembrane helix</keyword>
<keyword evidence="1" id="KW-0472">Membrane</keyword>
<dbReference type="EMBL" id="NHON01000003">
    <property type="protein sequence ID" value="OWJ68688.1"/>
    <property type="molecule type" value="Genomic_DNA"/>
</dbReference>
<dbReference type="Proteomes" id="UP000196655">
    <property type="component" value="Unassembled WGS sequence"/>
</dbReference>
<name>A0A211ZTS4_9PROT</name>
<reference evidence="3" key="1">
    <citation type="submission" date="2017-05" db="EMBL/GenBank/DDBJ databases">
        <authorList>
            <person name="Macchi M."/>
            <person name="Festa S."/>
            <person name="Coppotelli B.M."/>
            <person name="Morelli I.S."/>
        </authorList>
    </citation>
    <scope>NUCLEOTIDE SEQUENCE [LARGE SCALE GENOMIC DNA]</scope>
    <source>
        <strain evidence="3">I</strain>
    </source>
</reference>
<sequence>MRIALLIAAIAAFLVGIGVWSFAITGDMAGVDGGQAVRIAAGAAIAALLLIGGFVALILRGRPRDRDRR</sequence>
<organism evidence="2 3">
    <name type="scientific">Inquilinus limosus</name>
    <dbReference type="NCBI Taxonomy" id="171674"/>
    <lineage>
        <taxon>Bacteria</taxon>
        <taxon>Pseudomonadati</taxon>
        <taxon>Pseudomonadota</taxon>
        <taxon>Alphaproteobacteria</taxon>
        <taxon>Rhodospirillales</taxon>
        <taxon>Rhodospirillaceae</taxon>
        <taxon>Inquilinus</taxon>
    </lineage>
</organism>
<dbReference type="AlphaFoldDB" id="A0A211ZTS4"/>
<keyword evidence="1" id="KW-0812">Transmembrane</keyword>
<evidence type="ECO:0000256" key="1">
    <source>
        <dbReference type="SAM" id="Phobius"/>
    </source>
</evidence>
<protein>
    <submittedName>
        <fullName evidence="2">Uncharacterized protein</fullName>
    </submittedName>
</protein>
<comment type="caution">
    <text evidence="2">The sequence shown here is derived from an EMBL/GenBank/DDBJ whole genome shotgun (WGS) entry which is preliminary data.</text>
</comment>
<keyword evidence="3" id="KW-1185">Reference proteome</keyword>